<dbReference type="PANTHER" id="PTHR10695">
    <property type="entry name" value="DEPHOSPHO-COA KINASE-RELATED"/>
    <property type="match status" value="1"/>
</dbReference>
<evidence type="ECO:0000256" key="5">
    <source>
        <dbReference type="HAMAP-Rule" id="MF_00376"/>
    </source>
</evidence>
<dbReference type="GO" id="GO:0015937">
    <property type="term" value="P:coenzyme A biosynthetic process"/>
    <property type="evidence" value="ECO:0007669"/>
    <property type="project" value="UniProtKB-UniRule"/>
</dbReference>
<accession>A0A096BB63</accession>
<comment type="function">
    <text evidence="5">Catalyzes the phosphorylation of the 3'-hydroxyl group of dephosphocoenzyme A to form coenzyme A.</text>
</comment>
<evidence type="ECO:0000256" key="2">
    <source>
        <dbReference type="ARBA" id="ARBA00022741"/>
    </source>
</evidence>
<evidence type="ECO:0000256" key="1">
    <source>
        <dbReference type="ARBA" id="ARBA00009018"/>
    </source>
</evidence>
<dbReference type="PANTHER" id="PTHR10695:SF46">
    <property type="entry name" value="BIFUNCTIONAL COENZYME A SYNTHASE-RELATED"/>
    <property type="match status" value="1"/>
</dbReference>
<dbReference type="CDD" id="cd02022">
    <property type="entry name" value="DPCK"/>
    <property type="match status" value="1"/>
</dbReference>
<keyword evidence="5 7" id="KW-0418">Kinase</keyword>
<dbReference type="UniPathway" id="UPA00241">
    <property type="reaction ID" value="UER00356"/>
</dbReference>
<dbReference type="eggNOG" id="COG0237">
    <property type="taxonomic scope" value="Bacteria"/>
</dbReference>
<dbReference type="InterPro" id="IPR001977">
    <property type="entry name" value="Depp_CoAkinase"/>
</dbReference>
<dbReference type="EC" id="2.7.1.24" evidence="5 6"/>
<evidence type="ECO:0000313" key="8">
    <source>
        <dbReference type="Proteomes" id="UP000029629"/>
    </source>
</evidence>
<sequence>MAQFKVGLTGGIGSGKSTVTKQLRGYGIAVIDADAISRAATAAGGAAIEAIVAAFGAAMLDQHGALNRALMRNLVFKDPEARQRLEAIVHPIVQEQMGLQAAQADSPYVVYDIPLLIESVARYRPQFKRICVIDCDEATQISRVQLRDQLRLDEVKRIIASQAPRQLRLQHADDVIDNGAGVDLPRLRQQVQEKHELWLALSEKDRLHKGLS</sequence>
<evidence type="ECO:0000256" key="6">
    <source>
        <dbReference type="NCBIfam" id="TIGR00152"/>
    </source>
</evidence>
<dbReference type="HAMAP" id="MF_00376">
    <property type="entry name" value="Dephospho_CoA_kinase"/>
    <property type="match status" value="1"/>
</dbReference>
<dbReference type="OrthoDB" id="9812943at2"/>
<dbReference type="RefSeq" id="WP_036559437.1">
    <property type="nucleotide sequence ID" value="NZ_JRNI01000025.1"/>
</dbReference>
<keyword evidence="2 5" id="KW-0547">Nucleotide-binding</keyword>
<organism evidence="7 8">
    <name type="scientific">Oligella urethralis DNF00040</name>
    <dbReference type="NCBI Taxonomy" id="1401065"/>
    <lineage>
        <taxon>Bacteria</taxon>
        <taxon>Pseudomonadati</taxon>
        <taxon>Pseudomonadota</taxon>
        <taxon>Betaproteobacteria</taxon>
        <taxon>Burkholderiales</taxon>
        <taxon>Alcaligenaceae</taxon>
        <taxon>Oligella</taxon>
    </lineage>
</organism>
<comment type="subcellular location">
    <subcellularLocation>
        <location evidence="5">Cytoplasm</location>
    </subcellularLocation>
</comment>
<evidence type="ECO:0000256" key="3">
    <source>
        <dbReference type="ARBA" id="ARBA00022840"/>
    </source>
</evidence>
<evidence type="ECO:0000256" key="4">
    <source>
        <dbReference type="ARBA" id="ARBA00022993"/>
    </source>
</evidence>
<gene>
    <name evidence="5" type="primary">coaE</name>
    <name evidence="7" type="ORF">HMPREF2130_06890</name>
</gene>
<dbReference type="Gene3D" id="3.40.50.300">
    <property type="entry name" value="P-loop containing nucleotide triphosphate hydrolases"/>
    <property type="match status" value="1"/>
</dbReference>
<dbReference type="GO" id="GO:0004140">
    <property type="term" value="F:dephospho-CoA kinase activity"/>
    <property type="evidence" value="ECO:0007669"/>
    <property type="project" value="UniProtKB-UniRule"/>
</dbReference>
<comment type="pathway">
    <text evidence="5">Cofactor biosynthesis; coenzyme A biosynthesis; CoA from (R)-pantothenate: step 5/5.</text>
</comment>
<comment type="similarity">
    <text evidence="1 5">Belongs to the CoaE family.</text>
</comment>
<keyword evidence="8" id="KW-1185">Reference proteome</keyword>
<keyword evidence="4 5" id="KW-0173">Coenzyme A biosynthesis</keyword>
<dbReference type="PROSITE" id="PS51219">
    <property type="entry name" value="DPCK"/>
    <property type="match status" value="1"/>
</dbReference>
<feature type="binding site" evidence="5">
    <location>
        <begin position="13"/>
        <end position="18"/>
    </location>
    <ligand>
        <name>ATP</name>
        <dbReference type="ChEBI" id="CHEBI:30616"/>
    </ligand>
</feature>
<comment type="catalytic activity">
    <reaction evidence="5">
        <text>3'-dephospho-CoA + ATP = ADP + CoA + H(+)</text>
        <dbReference type="Rhea" id="RHEA:18245"/>
        <dbReference type="ChEBI" id="CHEBI:15378"/>
        <dbReference type="ChEBI" id="CHEBI:30616"/>
        <dbReference type="ChEBI" id="CHEBI:57287"/>
        <dbReference type="ChEBI" id="CHEBI:57328"/>
        <dbReference type="ChEBI" id="CHEBI:456216"/>
        <dbReference type="EC" id="2.7.1.24"/>
    </reaction>
</comment>
<name>A0A096BB63_9BURK</name>
<dbReference type="InterPro" id="IPR027417">
    <property type="entry name" value="P-loop_NTPase"/>
</dbReference>
<dbReference type="AlphaFoldDB" id="A0A096BB63"/>
<dbReference type="SUPFAM" id="SSF52540">
    <property type="entry name" value="P-loop containing nucleoside triphosphate hydrolases"/>
    <property type="match status" value="1"/>
</dbReference>
<dbReference type="NCBIfam" id="TIGR00152">
    <property type="entry name" value="dephospho-CoA kinase"/>
    <property type="match status" value="1"/>
</dbReference>
<reference evidence="7 8" key="1">
    <citation type="submission" date="2014-07" db="EMBL/GenBank/DDBJ databases">
        <authorList>
            <person name="McCorrison J."/>
            <person name="Sanka R."/>
            <person name="Torralba M."/>
            <person name="Gillis M."/>
            <person name="Haft D.H."/>
            <person name="Methe B."/>
            <person name="Sutton G."/>
            <person name="Nelson K.E."/>
        </authorList>
    </citation>
    <scope>NUCLEOTIDE SEQUENCE [LARGE SCALE GENOMIC DNA]</scope>
    <source>
        <strain evidence="7 8">DNF00040</strain>
    </source>
</reference>
<protein>
    <recommendedName>
        <fullName evidence="5 6">Dephospho-CoA kinase</fullName>
        <ecNumber evidence="5 6">2.7.1.24</ecNumber>
    </recommendedName>
    <alternativeName>
        <fullName evidence="5">Dephosphocoenzyme A kinase</fullName>
    </alternativeName>
</protein>
<dbReference type="Pfam" id="PF01121">
    <property type="entry name" value="CoaE"/>
    <property type="match status" value="1"/>
</dbReference>
<dbReference type="Proteomes" id="UP000029629">
    <property type="component" value="Unassembled WGS sequence"/>
</dbReference>
<keyword evidence="5" id="KW-0963">Cytoplasm</keyword>
<dbReference type="GO" id="GO:0005524">
    <property type="term" value="F:ATP binding"/>
    <property type="evidence" value="ECO:0007669"/>
    <property type="project" value="UniProtKB-UniRule"/>
</dbReference>
<comment type="caution">
    <text evidence="7">The sequence shown here is derived from an EMBL/GenBank/DDBJ whole genome shotgun (WGS) entry which is preliminary data.</text>
</comment>
<keyword evidence="5" id="KW-0808">Transferase</keyword>
<evidence type="ECO:0000313" key="7">
    <source>
        <dbReference type="EMBL" id="KGF30404.1"/>
    </source>
</evidence>
<dbReference type="GO" id="GO:0005737">
    <property type="term" value="C:cytoplasm"/>
    <property type="evidence" value="ECO:0007669"/>
    <property type="project" value="UniProtKB-SubCell"/>
</dbReference>
<dbReference type="EMBL" id="JRNI01000025">
    <property type="protein sequence ID" value="KGF30404.1"/>
    <property type="molecule type" value="Genomic_DNA"/>
</dbReference>
<proteinExistence type="inferred from homology"/>
<keyword evidence="3 5" id="KW-0067">ATP-binding</keyword>